<dbReference type="RefSeq" id="XP_040698702.1">
    <property type="nucleotide sequence ID" value="XM_040851077.1"/>
</dbReference>
<dbReference type="EMBL" id="KV878593">
    <property type="protein sequence ID" value="OJJ54896.1"/>
    <property type="molecule type" value="Genomic_DNA"/>
</dbReference>
<keyword evidence="8" id="KW-1185">Reference proteome</keyword>
<evidence type="ECO:0000313" key="8">
    <source>
        <dbReference type="Proteomes" id="UP000184356"/>
    </source>
</evidence>
<dbReference type="STRING" id="1036612.A0A1L9T638"/>
<dbReference type="Gene3D" id="3.50.50.60">
    <property type="entry name" value="FAD/NAD(P)-binding domain"/>
    <property type="match status" value="2"/>
</dbReference>
<evidence type="ECO:0000256" key="1">
    <source>
        <dbReference type="ARBA" id="ARBA00001974"/>
    </source>
</evidence>
<dbReference type="GO" id="GO:0050660">
    <property type="term" value="F:flavin adenine dinucleotide binding"/>
    <property type="evidence" value="ECO:0007669"/>
    <property type="project" value="InterPro"/>
</dbReference>
<evidence type="ECO:0000313" key="7">
    <source>
        <dbReference type="EMBL" id="OJJ54896.1"/>
    </source>
</evidence>
<evidence type="ECO:0000256" key="4">
    <source>
        <dbReference type="ARBA" id="ARBA00022857"/>
    </source>
</evidence>
<name>A0A1L9T638_9EURO</name>
<dbReference type="OrthoDB" id="66881at2759"/>
<dbReference type="InterPro" id="IPR020946">
    <property type="entry name" value="Flavin_mOase-like"/>
</dbReference>
<sequence length="468" mass="53123">MNQETAPRFDVVIVGAGISGINAAYRLQTELPSLSYTILEARNDIGGTWDLFKYPGIRSDSDLFTFGFAFNPWKQDNPIASGDSIQSYVRGTAKEFGIESHIQYRNRLCAAEWSSSDNQWSLTVDCCANFKTYIARFVVFGTGYYDYNELASKGQVVHPQFWPQDVDYKDKKIIIIGSGATAVTLLPKLAEQAKHVIMLQRSPTYIMSLSNRSPTRWLSYILPPRTYHHLQRILWFWTSRLFYPFCRGFPRFSRWMITRAMRQELPEHIPQDPHFSPRYSPWDQRLCFCPDGDFFRSLQSGRASVRTDTVKTVNTNGILLNSNECLEADIIITATGLKLQMAGGATLAVDGEKVDISTKYLWKGVMMQDLPNALVCRLLRTLQSRQMIALIPRLEPKEASTLGQRKLLNINATYVAVAERGLPKAGDRGAWQPRDNYVADLRFARRGNLDDGLEFIPSPEAEGRSART</sequence>
<dbReference type="Proteomes" id="UP000184356">
    <property type="component" value="Unassembled WGS sequence"/>
</dbReference>
<dbReference type="PANTHER" id="PTHR43872:SF1">
    <property type="entry name" value="MONOOXYGENASE, PUTATIVE (AFU_ORTHOLOGUE AFUA_8G02570)-RELATED"/>
    <property type="match status" value="1"/>
</dbReference>
<organism evidence="7 8">
    <name type="scientific">Aspergillus sydowii CBS 593.65</name>
    <dbReference type="NCBI Taxonomy" id="1036612"/>
    <lineage>
        <taxon>Eukaryota</taxon>
        <taxon>Fungi</taxon>
        <taxon>Dikarya</taxon>
        <taxon>Ascomycota</taxon>
        <taxon>Pezizomycotina</taxon>
        <taxon>Eurotiomycetes</taxon>
        <taxon>Eurotiomycetidae</taxon>
        <taxon>Eurotiales</taxon>
        <taxon>Aspergillaceae</taxon>
        <taxon>Aspergillus</taxon>
        <taxon>Aspergillus subgen. Nidulantes</taxon>
    </lineage>
</organism>
<dbReference type="PANTHER" id="PTHR43872">
    <property type="entry name" value="MONOOXYGENASE, PUTATIVE (AFU_ORTHOLOGUE AFUA_8G02570)-RELATED"/>
    <property type="match status" value="1"/>
</dbReference>
<dbReference type="GO" id="GO:0004499">
    <property type="term" value="F:N,N-dimethylaniline monooxygenase activity"/>
    <property type="evidence" value="ECO:0007669"/>
    <property type="project" value="InterPro"/>
</dbReference>
<dbReference type="GeneID" id="63767150"/>
<evidence type="ECO:0000256" key="3">
    <source>
        <dbReference type="ARBA" id="ARBA00022827"/>
    </source>
</evidence>
<dbReference type="SUPFAM" id="SSF51905">
    <property type="entry name" value="FAD/NAD(P)-binding domain"/>
    <property type="match status" value="1"/>
</dbReference>
<dbReference type="Pfam" id="PF00743">
    <property type="entry name" value="FMO-like"/>
    <property type="match status" value="1"/>
</dbReference>
<dbReference type="AlphaFoldDB" id="A0A1L9T638"/>
<evidence type="ECO:0000256" key="6">
    <source>
        <dbReference type="ARBA" id="ARBA00023033"/>
    </source>
</evidence>
<keyword evidence="4" id="KW-0521">NADP</keyword>
<evidence type="ECO:0000256" key="2">
    <source>
        <dbReference type="ARBA" id="ARBA00022630"/>
    </source>
</evidence>
<dbReference type="VEuPathDB" id="FungiDB:ASPSYDRAFT_81153"/>
<protein>
    <recommendedName>
        <fullName evidence="9">FAD/NAD(P)-binding domain-containing protein</fullName>
    </recommendedName>
</protein>
<gene>
    <name evidence="7" type="ORF">ASPSYDRAFT_81153</name>
</gene>
<evidence type="ECO:0008006" key="9">
    <source>
        <dbReference type="Google" id="ProtNLM"/>
    </source>
</evidence>
<dbReference type="FunFam" id="3.50.50.60:FF:000228">
    <property type="entry name" value="FAD-containing monooxygenase EthA"/>
    <property type="match status" value="1"/>
</dbReference>
<reference evidence="8" key="1">
    <citation type="journal article" date="2017" name="Genome Biol.">
        <title>Comparative genomics reveals high biological diversity and specific adaptations in the industrially and medically important fungal genus Aspergillus.</title>
        <authorList>
            <person name="de Vries R.P."/>
            <person name="Riley R."/>
            <person name="Wiebenga A."/>
            <person name="Aguilar-Osorio G."/>
            <person name="Amillis S."/>
            <person name="Uchima C.A."/>
            <person name="Anderluh G."/>
            <person name="Asadollahi M."/>
            <person name="Askin M."/>
            <person name="Barry K."/>
            <person name="Battaglia E."/>
            <person name="Bayram O."/>
            <person name="Benocci T."/>
            <person name="Braus-Stromeyer S.A."/>
            <person name="Caldana C."/>
            <person name="Canovas D."/>
            <person name="Cerqueira G.C."/>
            <person name="Chen F."/>
            <person name="Chen W."/>
            <person name="Choi C."/>
            <person name="Clum A."/>
            <person name="Dos Santos R.A."/>
            <person name="Damasio A.R."/>
            <person name="Diallinas G."/>
            <person name="Emri T."/>
            <person name="Fekete E."/>
            <person name="Flipphi M."/>
            <person name="Freyberg S."/>
            <person name="Gallo A."/>
            <person name="Gournas C."/>
            <person name="Habgood R."/>
            <person name="Hainaut M."/>
            <person name="Harispe M.L."/>
            <person name="Henrissat B."/>
            <person name="Hilden K.S."/>
            <person name="Hope R."/>
            <person name="Hossain A."/>
            <person name="Karabika E."/>
            <person name="Karaffa L."/>
            <person name="Karanyi Z."/>
            <person name="Krasevec N."/>
            <person name="Kuo A."/>
            <person name="Kusch H."/>
            <person name="LaButti K."/>
            <person name="Lagendijk E.L."/>
            <person name="Lapidus A."/>
            <person name="Levasseur A."/>
            <person name="Lindquist E."/>
            <person name="Lipzen A."/>
            <person name="Logrieco A.F."/>
            <person name="MacCabe A."/>
            <person name="Maekelae M.R."/>
            <person name="Malavazi I."/>
            <person name="Melin P."/>
            <person name="Meyer V."/>
            <person name="Mielnichuk N."/>
            <person name="Miskei M."/>
            <person name="Molnar A.P."/>
            <person name="Mule G."/>
            <person name="Ngan C.Y."/>
            <person name="Orejas M."/>
            <person name="Orosz E."/>
            <person name="Ouedraogo J.P."/>
            <person name="Overkamp K.M."/>
            <person name="Park H.-S."/>
            <person name="Perrone G."/>
            <person name="Piumi F."/>
            <person name="Punt P.J."/>
            <person name="Ram A.F."/>
            <person name="Ramon A."/>
            <person name="Rauscher S."/>
            <person name="Record E."/>
            <person name="Riano-Pachon D.M."/>
            <person name="Robert V."/>
            <person name="Roehrig J."/>
            <person name="Ruller R."/>
            <person name="Salamov A."/>
            <person name="Salih N.S."/>
            <person name="Samson R.A."/>
            <person name="Sandor E."/>
            <person name="Sanguinetti M."/>
            <person name="Schuetze T."/>
            <person name="Sepcic K."/>
            <person name="Shelest E."/>
            <person name="Sherlock G."/>
            <person name="Sophianopoulou V."/>
            <person name="Squina F.M."/>
            <person name="Sun H."/>
            <person name="Susca A."/>
            <person name="Todd R.B."/>
            <person name="Tsang A."/>
            <person name="Unkles S.E."/>
            <person name="van de Wiele N."/>
            <person name="van Rossen-Uffink D."/>
            <person name="Oliveira J.V."/>
            <person name="Vesth T.C."/>
            <person name="Visser J."/>
            <person name="Yu J.-H."/>
            <person name="Zhou M."/>
            <person name="Andersen M.R."/>
            <person name="Archer D.B."/>
            <person name="Baker S.E."/>
            <person name="Benoit I."/>
            <person name="Brakhage A.A."/>
            <person name="Braus G.H."/>
            <person name="Fischer R."/>
            <person name="Frisvad J.C."/>
            <person name="Goldman G.H."/>
            <person name="Houbraken J."/>
            <person name="Oakley B."/>
            <person name="Pocsi I."/>
            <person name="Scazzocchio C."/>
            <person name="Seiboth B."/>
            <person name="vanKuyk P.A."/>
            <person name="Wortman J."/>
            <person name="Dyer P.S."/>
            <person name="Grigoriev I.V."/>
        </authorList>
    </citation>
    <scope>NUCLEOTIDE SEQUENCE [LARGE SCALE GENOMIC DNA]</scope>
    <source>
        <strain evidence="8">CBS 593.65</strain>
    </source>
</reference>
<dbReference type="InterPro" id="IPR036188">
    <property type="entry name" value="FAD/NAD-bd_sf"/>
</dbReference>
<keyword evidence="6" id="KW-0503">Monooxygenase</keyword>
<proteinExistence type="predicted"/>
<comment type="cofactor">
    <cofactor evidence="1">
        <name>FAD</name>
        <dbReference type="ChEBI" id="CHEBI:57692"/>
    </cofactor>
</comment>
<dbReference type="InterPro" id="IPR051820">
    <property type="entry name" value="FAD-binding_MO"/>
</dbReference>
<keyword evidence="5" id="KW-0560">Oxidoreductase</keyword>
<keyword evidence="3" id="KW-0274">FAD</keyword>
<dbReference type="GO" id="GO:0050661">
    <property type="term" value="F:NADP binding"/>
    <property type="evidence" value="ECO:0007669"/>
    <property type="project" value="InterPro"/>
</dbReference>
<evidence type="ECO:0000256" key="5">
    <source>
        <dbReference type="ARBA" id="ARBA00023002"/>
    </source>
</evidence>
<keyword evidence="2" id="KW-0285">Flavoprotein</keyword>
<accession>A0A1L9T638</accession>